<evidence type="ECO:0000313" key="1">
    <source>
        <dbReference type="EMBL" id="CEK98528.1"/>
    </source>
</evidence>
<dbReference type="EMBL" id="HACG01051657">
    <property type="protein sequence ID" value="CEK98528.1"/>
    <property type="molecule type" value="Transcribed_RNA"/>
</dbReference>
<gene>
    <name evidence="1" type="primary">ORF218934</name>
</gene>
<feature type="non-terminal residue" evidence="1">
    <location>
        <position position="1"/>
    </location>
</feature>
<protein>
    <submittedName>
        <fullName evidence="1">Uncharacterized protein</fullName>
    </submittedName>
</protein>
<organism evidence="1">
    <name type="scientific">Arion vulgaris</name>
    <dbReference type="NCBI Taxonomy" id="1028688"/>
    <lineage>
        <taxon>Eukaryota</taxon>
        <taxon>Metazoa</taxon>
        <taxon>Spiralia</taxon>
        <taxon>Lophotrochozoa</taxon>
        <taxon>Mollusca</taxon>
        <taxon>Gastropoda</taxon>
        <taxon>Heterobranchia</taxon>
        <taxon>Euthyneura</taxon>
        <taxon>Panpulmonata</taxon>
        <taxon>Eupulmonata</taxon>
        <taxon>Stylommatophora</taxon>
        <taxon>Helicina</taxon>
        <taxon>Arionoidea</taxon>
        <taxon>Arionidae</taxon>
        <taxon>Arion</taxon>
    </lineage>
</organism>
<name>A0A0B7C002_9EUPU</name>
<reference evidence="1" key="1">
    <citation type="submission" date="2014-12" db="EMBL/GenBank/DDBJ databases">
        <title>Insight into the proteome of Arion vulgaris.</title>
        <authorList>
            <person name="Aradska J."/>
            <person name="Bulat T."/>
            <person name="Smidak R."/>
            <person name="Sarate P."/>
            <person name="Gangsoo J."/>
            <person name="Sialana F."/>
            <person name="Bilban M."/>
            <person name="Lubec G."/>
        </authorList>
    </citation>
    <scope>NUCLEOTIDE SEQUENCE</scope>
    <source>
        <tissue evidence="1">Skin</tissue>
    </source>
</reference>
<dbReference type="AlphaFoldDB" id="A0A0B7C002"/>
<sequence>RICMSHIQHLSASHSATAYISASVCLTFSNDMSPILQLNFSIQQPSFPDSATLFLNSATVKSFIQTAIHLTLTNYISHIQQLFCFP</sequence>
<accession>A0A0B7C002</accession>
<proteinExistence type="predicted"/>
<feature type="non-terminal residue" evidence="1">
    <location>
        <position position="86"/>
    </location>
</feature>